<keyword evidence="5 12" id="KW-0547">Nucleotide-binding</keyword>
<dbReference type="GO" id="GO:0002161">
    <property type="term" value="F:aminoacyl-tRNA deacylase activity"/>
    <property type="evidence" value="ECO:0007669"/>
    <property type="project" value="InterPro"/>
</dbReference>
<dbReference type="RefSeq" id="WP_158349377.1">
    <property type="nucleotide sequence ID" value="NZ_CP032996.1"/>
</dbReference>
<keyword evidence="17" id="KW-1185">Reference proteome</keyword>
<evidence type="ECO:0000256" key="8">
    <source>
        <dbReference type="ARBA" id="ARBA00022917"/>
    </source>
</evidence>
<dbReference type="OrthoDB" id="9810365at2"/>
<comment type="domain">
    <text evidence="12">IleRS has two distinct active sites: one for aminoacylation and one for editing. The misactivated valine is translocated from the active site to the editing site, which sterically excludes the correctly activated isoleucine. The single editing site contains two valyl binding pockets, one specific for each substrate (Val-AMP or Val-tRNA(Ile)).</text>
</comment>
<dbReference type="SUPFAM" id="SSF52374">
    <property type="entry name" value="Nucleotidylyl transferase"/>
    <property type="match status" value="1"/>
</dbReference>
<dbReference type="PANTHER" id="PTHR42765">
    <property type="entry name" value="SOLEUCYL-TRNA SYNTHETASE"/>
    <property type="match status" value="1"/>
</dbReference>
<feature type="domain" description="Aminoacyl-tRNA synthetase class Ia" evidence="13">
    <location>
        <begin position="28"/>
        <end position="635"/>
    </location>
</feature>
<dbReference type="InterPro" id="IPR014729">
    <property type="entry name" value="Rossmann-like_a/b/a_fold"/>
</dbReference>
<evidence type="ECO:0000256" key="12">
    <source>
        <dbReference type="HAMAP-Rule" id="MF_02002"/>
    </source>
</evidence>
<dbReference type="HAMAP" id="MF_02002">
    <property type="entry name" value="Ile_tRNA_synth_type1"/>
    <property type="match status" value="1"/>
</dbReference>
<comment type="catalytic activity">
    <reaction evidence="11 12">
        <text>tRNA(Ile) + L-isoleucine + ATP = L-isoleucyl-tRNA(Ile) + AMP + diphosphate</text>
        <dbReference type="Rhea" id="RHEA:11060"/>
        <dbReference type="Rhea" id="RHEA-COMP:9666"/>
        <dbReference type="Rhea" id="RHEA-COMP:9695"/>
        <dbReference type="ChEBI" id="CHEBI:30616"/>
        <dbReference type="ChEBI" id="CHEBI:33019"/>
        <dbReference type="ChEBI" id="CHEBI:58045"/>
        <dbReference type="ChEBI" id="CHEBI:78442"/>
        <dbReference type="ChEBI" id="CHEBI:78528"/>
        <dbReference type="ChEBI" id="CHEBI:456215"/>
        <dbReference type="EC" id="6.1.1.5"/>
    </reaction>
</comment>
<evidence type="ECO:0000259" key="14">
    <source>
        <dbReference type="Pfam" id="PF06827"/>
    </source>
</evidence>
<dbReference type="PANTHER" id="PTHR42765:SF1">
    <property type="entry name" value="ISOLEUCINE--TRNA LIGASE, MITOCHONDRIAL"/>
    <property type="match status" value="1"/>
</dbReference>
<dbReference type="CDD" id="cd07960">
    <property type="entry name" value="Anticodon_Ia_Ile_BEm"/>
    <property type="match status" value="1"/>
</dbReference>
<feature type="binding site" evidence="12">
    <location>
        <position position="556"/>
    </location>
    <ligand>
        <name>L-isoleucyl-5'-AMP</name>
        <dbReference type="ChEBI" id="CHEBI:178002"/>
    </ligand>
</feature>
<dbReference type="Gene3D" id="3.90.740.10">
    <property type="entry name" value="Valyl/Leucyl/Isoleucyl-tRNA synthetase, editing domain"/>
    <property type="match status" value="1"/>
</dbReference>
<evidence type="ECO:0000256" key="1">
    <source>
        <dbReference type="ARBA" id="ARBA00006887"/>
    </source>
</evidence>
<dbReference type="InterPro" id="IPR010663">
    <property type="entry name" value="Znf_FPG/IleRS"/>
</dbReference>
<dbReference type="AlphaFoldDB" id="A0A4D6YK91"/>
<evidence type="ECO:0000256" key="2">
    <source>
        <dbReference type="ARBA" id="ARBA00022490"/>
    </source>
</evidence>
<dbReference type="GO" id="GO:0005524">
    <property type="term" value="F:ATP binding"/>
    <property type="evidence" value="ECO:0007669"/>
    <property type="project" value="UniProtKB-UniRule"/>
</dbReference>
<feature type="binding site" evidence="12">
    <location>
        <position position="600"/>
    </location>
    <ligand>
        <name>ATP</name>
        <dbReference type="ChEBI" id="CHEBI:30616"/>
    </ligand>
</feature>
<comment type="similarity">
    <text evidence="1 12">Belongs to the class-I aminoacyl-tRNA synthetase family. IleS type 1 subfamily.</text>
</comment>
<feature type="short sequence motif" description="'HIGH' region" evidence="12">
    <location>
        <begin position="57"/>
        <end position="67"/>
    </location>
</feature>
<dbReference type="NCBIfam" id="TIGR00392">
    <property type="entry name" value="ileS"/>
    <property type="match status" value="1"/>
</dbReference>
<keyword evidence="3 12" id="KW-0436">Ligase</keyword>
<dbReference type="SUPFAM" id="SSF47323">
    <property type="entry name" value="Anticodon-binding domain of a subclass of class I aminoacyl-tRNA synthetases"/>
    <property type="match status" value="1"/>
</dbReference>
<dbReference type="GO" id="GO:0000049">
    <property type="term" value="F:tRNA binding"/>
    <property type="evidence" value="ECO:0007669"/>
    <property type="project" value="InterPro"/>
</dbReference>
<evidence type="ECO:0000256" key="10">
    <source>
        <dbReference type="ARBA" id="ARBA00025217"/>
    </source>
</evidence>
<evidence type="ECO:0000259" key="13">
    <source>
        <dbReference type="Pfam" id="PF00133"/>
    </source>
</evidence>
<dbReference type="Proteomes" id="UP000298603">
    <property type="component" value="Chromosome"/>
</dbReference>
<dbReference type="InterPro" id="IPR009080">
    <property type="entry name" value="tRNAsynth_Ia_anticodon-bd"/>
</dbReference>
<comment type="subcellular location">
    <subcellularLocation>
        <location evidence="12">Cytoplasm</location>
    </subcellularLocation>
</comment>
<dbReference type="Pfam" id="PF00133">
    <property type="entry name" value="tRNA-synt_1"/>
    <property type="match status" value="1"/>
</dbReference>
<dbReference type="Pfam" id="PF06827">
    <property type="entry name" value="zf-FPG_IleRS"/>
    <property type="match status" value="1"/>
</dbReference>
<dbReference type="GO" id="GO:0008270">
    <property type="term" value="F:zinc ion binding"/>
    <property type="evidence" value="ECO:0007669"/>
    <property type="project" value="UniProtKB-UniRule"/>
</dbReference>
<keyword evidence="9 12" id="KW-0030">Aminoacyl-tRNA synthetase</keyword>
<comment type="function">
    <text evidence="10 12">Catalyzes the attachment of isoleucine to tRNA(Ile). As IleRS can inadvertently accommodate and process structurally similar amino acids such as valine, to avoid such errors it has two additional distinct tRNA(Ile)-dependent editing activities. One activity is designated as 'pretransfer' editing and involves the hydrolysis of activated Val-AMP. The other activity is designated 'posttransfer' editing and involves deacylation of mischarged Val-tRNA(Ile).</text>
</comment>
<sequence>MKSYKQTLNLPKTQFPMKGNLSQKEPEILKYWDKKNIYKIIQEKKGKKKFLIHDGPPYANGNIHIGHAMNKILKDIIIKSKTLSGFNVPYIPFWDCHGLPIEHQIEKKNKNIIINKEKFRKKCKKYVIEQVKKQKNDFIRLGIFADWKNSQLTIDKKLEFNVLNVLKKIIKKKYLYKGLKPVHWCMKCQSALAEAEVDYQDENTNSIIVMFQAIQTENLKKIFPIFNVTSKIHIIIWTTTPWSLPANRAIAVNPNIKYQLIEYEKNYIIIAKKLVKSIMNKIQIKTWNIIQTIIGKKLENLKFIHPFLNFQIPIILSKHVNLDMGTGAVHIAPDHGEDDYLISKKYKIKLTNIIDSKGYYKNNIHNELNNKNIFQCNKNIIKIIKNNKKLLYSDIIQHSYPHCWRHKTPIIYRVTKQWFIKIDEKLKKKIIHKIKEINWIPQWGYKKMYTMLKNRPDWCISRQRTWGIPIILFTHKKTGELHPKTIEIIKKINNMIKKSGSEIWWKIDKKNILGKNYKEYKKSKDILDVWFESGCINELNIYDKNKNNQYINMYLEGTDQYRGWFMSSLIISMIVNQSAPYQEILTHGFAIDQTGKKMSKSIGNIITPNEIIKIFGADILRLWVASTNYSNDVIISKDTFKQITEHYRRIRNTSRFLLSNLYDFNPKIHKINFNNMILLDKWMIENIKNLQNKIIHLYEEYKFHEIIKKIIKFCSIKLGSFYLDIIKDRQYTTQKNSIARRSCQTVMYYIIHSLVRWITPILPFTAHEIWQYIPKKNHNQSIFIKNWFKLKFNYLKTEIIQKKDWNTLNNIKYEINKLIEKEKKIKKINTSLETKIIFYAKDNIYHLLIKLKKELKFMLLVSQTKIKKYKYALKNTHNSIIPGLKILIKKYLGIKCPRCWHYFNKIKIINQDKNICNRCNKNNHENGENRIFL</sequence>
<dbReference type="GO" id="GO:0006428">
    <property type="term" value="P:isoleucyl-tRNA aminoacylation"/>
    <property type="evidence" value="ECO:0007669"/>
    <property type="project" value="UniProtKB-UniRule"/>
</dbReference>
<feature type="binding site" evidence="12">
    <location>
        <position position="919"/>
    </location>
    <ligand>
        <name>Zn(2+)</name>
        <dbReference type="ChEBI" id="CHEBI:29105"/>
    </ligand>
</feature>
<dbReference type="InterPro" id="IPR023585">
    <property type="entry name" value="Ile-tRNA-ligase_type1"/>
</dbReference>
<feature type="domain" description="Methionyl/Valyl/Leucyl/Isoleucyl-tRNA synthetase anticodon-binding" evidence="15">
    <location>
        <begin position="680"/>
        <end position="836"/>
    </location>
</feature>
<dbReference type="EMBL" id="CP032996">
    <property type="protein sequence ID" value="QCI27111.1"/>
    <property type="molecule type" value="Genomic_DNA"/>
</dbReference>
<dbReference type="PROSITE" id="PS00178">
    <property type="entry name" value="AA_TRNA_LIGASE_I"/>
    <property type="match status" value="1"/>
</dbReference>
<dbReference type="FunFam" id="3.40.50.620:FF:000042">
    <property type="entry name" value="Isoleucine--tRNA ligase"/>
    <property type="match status" value="1"/>
</dbReference>
<dbReference type="Gene3D" id="3.40.50.620">
    <property type="entry name" value="HUPs"/>
    <property type="match status" value="2"/>
</dbReference>
<dbReference type="FunFam" id="1.10.730.20:FF:000001">
    <property type="entry name" value="Isoleucine--tRNA ligase"/>
    <property type="match status" value="1"/>
</dbReference>
<keyword evidence="6 12" id="KW-0862">Zinc</keyword>
<proteinExistence type="inferred from homology"/>
<dbReference type="InterPro" id="IPR033708">
    <property type="entry name" value="Anticodon_Ile_BEm"/>
</dbReference>
<feature type="binding site" evidence="12">
    <location>
        <position position="896"/>
    </location>
    <ligand>
        <name>Zn(2+)</name>
        <dbReference type="ChEBI" id="CHEBI:29105"/>
    </ligand>
</feature>
<evidence type="ECO:0000313" key="16">
    <source>
        <dbReference type="EMBL" id="QCI27111.1"/>
    </source>
</evidence>
<keyword evidence="4 12" id="KW-0479">Metal-binding</keyword>
<evidence type="ECO:0000259" key="15">
    <source>
        <dbReference type="Pfam" id="PF08264"/>
    </source>
</evidence>
<dbReference type="GO" id="GO:0005829">
    <property type="term" value="C:cytosol"/>
    <property type="evidence" value="ECO:0007669"/>
    <property type="project" value="TreeGrafter"/>
</dbReference>
<keyword evidence="8 12" id="KW-0648">Protein biosynthesis</keyword>
<dbReference type="SUPFAM" id="SSF50677">
    <property type="entry name" value="ValRS/IleRS/LeuRS editing domain"/>
    <property type="match status" value="1"/>
</dbReference>
<evidence type="ECO:0000256" key="3">
    <source>
        <dbReference type="ARBA" id="ARBA00022598"/>
    </source>
</evidence>
<feature type="binding site" evidence="12">
    <location>
        <position position="899"/>
    </location>
    <ligand>
        <name>Zn(2+)</name>
        <dbReference type="ChEBI" id="CHEBI:29105"/>
    </ligand>
</feature>
<feature type="short sequence motif" description="'KMSKS' region" evidence="12">
    <location>
        <begin position="597"/>
        <end position="601"/>
    </location>
</feature>
<evidence type="ECO:0000256" key="5">
    <source>
        <dbReference type="ARBA" id="ARBA00022741"/>
    </source>
</evidence>
<evidence type="ECO:0000313" key="17">
    <source>
        <dbReference type="Proteomes" id="UP000298603"/>
    </source>
</evidence>
<evidence type="ECO:0000256" key="4">
    <source>
        <dbReference type="ARBA" id="ARBA00022723"/>
    </source>
</evidence>
<dbReference type="Pfam" id="PF08264">
    <property type="entry name" value="Anticodon_1"/>
    <property type="match status" value="1"/>
</dbReference>
<dbReference type="PRINTS" id="PR00984">
    <property type="entry name" value="TRNASYNTHILE"/>
</dbReference>
<evidence type="ECO:0000256" key="11">
    <source>
        <dbReference type="ARBA" id="ARBA00048359"/>
    </source>
</evidence>
<dbReference type="Gene3D" id="1.10.730.20">
    <property type="match status" value="1"/>
</dbReference>
<protein>
    <recommendedName>
        <fullName evidence="12">Isoleucine--tRNA ligase</fullName>
        <ecNumber evidence="12">6.1.1.5</ecNumber>
    </recommendedName>
    <alternativeName>
        <fullName evidence="12">Isoleucyl-tRNA synthetase</fullName>
        <shortName evidence="12">IleRS</shortName>
    </alternativeName>
</protein>
<evidence type="ECO:0000256" key="7">
    <source>
        <dbReference type="ARBA" id="ARBA00022840"/>
    </source>
</evidence>
<accession>A0A4D6YK91</accession>
<dbReference type="GO" id="GO:0004822">
    <property type="term" value="F:isoleucine-tRNA ligase activity"/>
    <property type="evidence" value="ECO:0007669"/>
    <property type="project" value="UniProtKB-UniRule"/>
</dbReference>
<dbReference type="InterPro" id="IPR013155">
    <property type="entry name" value="M/V/L/I-tRNA-synth_anticd-bd"/>
</dbReference>
<gene>
    <name evidence="12" type="primary">ileS</name>
    <name evidence="16" type="ORF">D9V81_00550</name>
</gene>
<dbReference type="EC" id="6.1.1.5" evidence="12"/>
<comment type="cofactor">
    <cofactor evidence="12">
        <name>Zn(2+)</name>
        <dbReference type="ChEBI" id="CHEBI:29105"/>
    </cofactor>
    <text evidence="12">Binds 1 zinc ion per subunit.</text>
</comment>
<dbReference type="InterPro" id="IPR009008">
    <property type="entry name" value="Val/Leu/Ile-tRNA-synth_edit"/>
</dbReference>
<dbReference type="InterPro" id="IPR050081">
    <property type="entry name" value="Ile-tRNA_ligase"/>
</dbReference>
<evidence type="ECO:0000256" key="9">
    <source>
        <dbReference type="ARBA" id="ARBA00023146"/>
    </source>
</evidence>
<keyword evidence="7 12" id="KW-0067">ATP-binding</keyword>
<organism evidence="16 17">
    <name type="scientific">Buchnera aphidicola</name>
    <name type="common">Therioaphis trifolii</name>
    <dbReference type="NCBI Taxonomy" id="1241884"/>
    <lineage>
        <taxon>Bacteria</taxon>
        <taxon>Pseudomonadati</taxon>
        <taxon>Pseudomonadota</taxon>
        <taxon>Gammaproteobacteria</taxon>
        <taxon>Enterobacterales</taxon>
        <taxon>Erwiniaceae</taxon>
        <taxon>Buchnera</taxon>
    </lineage>
</organism>
<feature type="domain" description="Zinc finger FPG/IleRS-type" evidence="14">
    <location>
        <begin position="893"/>
        <end position="919"/>
    </location>
</feature>
<comment type="subunit">
    <text evidence="12">Monomer.</text>
</comment>
<reference evidence="16 17" key="1">
    <citation type="submission" date="2018-10" db="EMBL/GenBank/DDBJ databases">
        <title>Comparative functional genomics of the obligate endosymbiont Buchnera aphidicola.</title>
        <authorList>
            <person name="Chong R.A."/>
        </authorList>
    </citation>
    <scope>NUCLEOTIDE SEQUENCE [LARGE SCALE GENOMIC DNA]</scope>
    <source>
        <strain evidence="16 17">Tma</strain>
    </source>
</reference>
<evidence type="ECO:0000256" key="6">
    <source>
        <dbReference type="ARBA" id="ARBA00022833"/>
    </source>
</evidence>
<dbReference type="InterPro" id="IPR002300">
    <property type="entry name" value="aa-tRNA-synth_Ia"/>
</dbReference>
<keyword evidence="2 12" id="KW-0963">Cytoplasm</keyword>
<dbReference type="InterPro" id="IPR001412">
    <property type="entry name" value="aa-tRNA-synth_I_CS"/>
</dbReference>
<name>A0A4D6YK91_9GAMM</name>
<feature type="binding site" evidence="12">
    <location>
        <position position="916"/>
    </location>
    <ligand>
        <name>Zn(2+)</name>
        <dbReference type="ChEBI" id="CHEBI:29105"/>
    </ligand>
</feature>
<dbReference type="InterPro" id="IPR002301">
    <property type="entry name" value="Ile-tRNA-ligase"/>
</dbReference>